<reference evidence="1" key="1">
    <citation type="submission" date="2021-05" db="EMBL/GenBank/DDBJ databases">
        <title>Genome of Sphingobium sp. strain.</title>
        <authorList>
            <person name="Fan R."/>
        </authorList>
    </citation>
    <scope>NUCLEOTIDE SEQUENCE</scope>
    <source>
        <strain evidence="1">H33</strain>
    </source>
</reference>
<gene>
    <name evidence="1" type="ORF">KK488_07565</name>
</gene>
<sequence length="242" mass="26942">MTAHAAPTPGDELAELFIATVQGDFSPDSCAVVNGALVRADKPIPRAAQPDLALLSKLLRSPSPLPERIETWVIELFNQQGDSACRVKEIRRRTVGRPWAPRFVSWFDSLPADILDAARQVRSPLADAGCISDFDALYFVLADRRPLSARARTWLADIFSSKSRFDFQVRTIVRRTRGAKPIGLNATWFGWEAARKVEALLKETYWEAAIAQVAGEYGKRPSYIEHAVQFRRIAKKVGAPVP</sequence>
<accession>A0A9X1IQM7</accession>
<name>A0A9X1IQM7_9SPHN</name>
<keyword evidence="2" id="KW-1185">Reference proteome</keyword>
<dbReference type="AlphaFoldDB" id="A0A9X1IQM7"/>
<dbReference type="EMBL" id="JAHGAW010000004">
    <property type="protein sequence ID" value="MBT2186807.1"/>
    <property type="molecule type" value="Genomic_DNA"/>
</dbReference>
<organism evidence="1 2">
    <name type="scientific">Sphingobium nicotianae</name>
    <dbReference type="NCBI Taxonomy" id="2782607"/>
    <lineage>
        <taxon>Bacteria</taxon>
        <taxon>Pseudomonadati</taxon>
        <taxon>Pseudomonadota</taxon>
        <taxon>Alphaproteobacteria</taxon>
        <taxon>Sphingomonadales</taxon>
        <taxon>Sphingomonadaceae</taxon>
        <taxon>Sphingobium</taxon>
    </lineage>
</organism>
<dbReference type="RefSeq" id="WP_214622547.1">
    <property type="nucleotide sequence ID" value="NZ_JAHGAW010000004.1"/>
</dbReference>
<dbReference type="Proteomes" id="UP001138757">
    <property type="component" value="Unassembled WGS sequence"/>
</dbReference>
<evidence type="ECO:0000313" key="2">
    <source>
        <dbReference type="Proteomes" id="UP001138757"/>
    </source>
</evidence>
<protein>
    <submittedName>
        <fullName evidence="1">Uncharacterized protein</fullName>
    </submittedName>
</protein>
<comment type="caution">
    <text evidence="1">The sequence shown here is derived from an EMBL/GenBank/DDBJ whole genome shotgun (WGS) entry which is preliminary data.</text>
</comment>
<proteinExistence type="predicted"/>
<evidence type="ECO:0000313" key="1">
    <source>
        <dbReference type="EMBL" id="MBT2186807.1"/>
    </source>
</evidence>